<dbReference type="GO" id="GO:0006450">
    <property type="term" value="P:regulation of translational fidelity"/>
    <property type="evidence" value="ECO:0007669"/>
    <property type="project" value="InterPro"/>
</dbReference>
<proteinExistence type="predicted"/>
<dbReference type="EMBL" id="AZHX01000490">
    <property type="protein sequence ID" value="ETX07249.1"/>
    <property type="molecule type" value="Genomic_DNA"/>
</dbReference>
<evidence type="ECO:0000313" key="1">
    <source>
        <dbReference type="EMBL" id="ETX07249.1"/>
    </source>
</evidence>
<keyword evidence="2" id="KW-1185">Reference proteome</keyword>
<gene>
    <name evidence="1" type="ORF">ETSY2_12290</name>
</gene>
<dbReference type="SUPFAM" id="SSF141000">
    <property type="entry name" value="Glu-tRNAGln amidotransferase C subunit"/>
    <property type="match status" value="1"/>
</dbReference>
<dbReference type="Proteomes" id="UP000019140">
    <property type="component" value="Unassembled WGS sequence"/>
</dbReference>
<dbReference type="InterPro" id="IPR036113">
    <property type="entry name" value="Asp/Glu-ADT_sf_sub_c"/>
</dbReference>
<reference evidence="1 2" key="1">
    <citation type="journal article" date="2014" name="Nature">
        <title>An environmental bacterial taxon with a large and distinct metabolic repertoire.</title>
        <authorList>
            <person name="Wilson M.C."/>
            <person name="Mori T."/>
            <person name="Ruckert C."/>
            <person name="Uria A.R."/>
            <person name="Helf M.J."/>
            <person name="Takada K."/>
            <person name="Gernert C."/>
            <person name="Steffens U.A."/>
            <person name="Heycke N."/>
            <person name="Schmitt S."/>
            <person name="Rinke C."/>
            <person name="Helfrich E.J."/>
            <person name="Brachmann A.O."/>
            <person name="Gurgui C."/>
            <person name="Wakimoto T."/>
            <person name="Kracht M."/>
            <person name="Crusemann M."/>
            <person name="Hentschel U."/>
            <person name="Abe I."/>
            <person name="Matsunaga S."/>
            <person name="Kalinowski J."/>
            <person name="Takeyama H."/>
            <person name="Piel J."/>
        </authorList>
    </citation>
    <scope>NUCLEOTIDE SEQUENCE [LARGE SCALE GENOMIC DNA]</scope>
    <source>
        <strain evidence="2">TSY2</strain>
    </source>
</reference>
<dbReference type="AlphaFoldDB" id="W4MA41"/>
<name>W4MA41_9BACT</name>
<protein>
    <submittedName>
        <fullName evidence="1">Uncharacterized protein</fullName>
    </submittedName>
</protein>
<comment type="caution">
    <text evidence="1">The sequence shown here is derived from an EMBL/GenBank/DDBJ whole genome shotgun (WGS) entry which is preliminary data.</text>
</comment>
<dbReference type="HOGENOM" id="CLU_2913831_0_0_7"/>
<sequence>MMAWSKEERVRELARLVGISIAPEEETEVADRFESLMKELEYLVSLDLAAIEPVPIFPEEP</sequence>
<accession>W4MA41</accession>
<evidence type="ECO:0000313" key="2">
    <source>
        <dbReference type="Proteomes" id="UP000019140"/>
    </source>
</evidence>
<organism evidence="1 2">
    <name type="scientific">Candidatus Entotheonella gemina</name>
    <dbReference type="NCBI Taxonomy" id="1429439"/>
    <lineage>
        <taxon>Bacteria</taxon>
        <taxon>Pseudomonadati</taxon>
        <taxon>Nitrospinota/Tectimicrobiota group</taxon>
        <taxon>Candidatus Tectimicrobiota</taxon>
        <taxon>Candidatus Entotheonellia</taxon>
        <taxon>Candidatus Entotheonellales</taxon>
        <taxon>Candidatus Entotheonellaceae</taxon>
        <taxon>Candidatus Entotheonella</taxon>
    </lineage>
</organism>